<dbReference type="GO" id="GO:0005085">
    <property type="term" value="F:guanyl-nucleotide exchange factor activity"/>
    <property type="evidence" value="ECO:0007669"/>
    <property type="project" value="UniProtKB-KW"/>
</dbReference>
<dbReference type="InParanoid" id="D3BKG3"/>
<keyword evidence="3" id="KW-0175">Coiled coil</keyword>
<dbReference type="GO" id="GO:0005886">
    <property type="term" value="C:plasma membrane"/>
    <property type="evidence" value="ECO:0007669"/>
    <property type="project" value="TreeGrafter"/>
</dbReference>
<dbReference type="PANTHER" id="PTHR23113">
    <property type="entry name" value="GUANINE NUCLEOTIDE EXCHANGE FACTOR"/>
    <property type="match status" value="1"/>
</dbReference>
<proteinExistence type="predicted"/>
<dbReference type="FunCoup" id="D3BKG3">
    <property type="interactions" value="525"/>
</dbReference>
<comment type="caution">
    <text evidence="8">The sequence shown here is derived from an EMBL/GenBank/DDBJ whole genome shotgun (WGS) entry which is preliminary data.</text>
</comment>
<evidence type="ECO:0000256" key="1">
    <source>
        <dbReference type="ARBA" id="ARBA00022658"/>
    </source>
</evidence>
<gene>
    <name evidence="8" type="primary">gefW</name>
    <name evidence="8" type="ORF">PPL_09044</name>
</gene>
<dbReference type="Gene3D" id="1.10.840.10">
    <property type="entry name" value="Ras guanine-nucleotide exchange factors catalytic domain"/>
    <property type="match status" value="1"/>
</dbReference>
<accession>D3BKG3</accession>
<reference evidence="8 9" key="1">
    <citation type="journal article" date="2011" name="Genome Res.">
        <title>Phylogeny-wide analysis of social amoeba genomes highlights ancient origins for complex intercellular communication.</title>
        <authorList>
            <person name="Heidel A.J."/>
            <person name="Lawal H.M."/>
            <person name="Felder M."/>
            <person name="Schilde C."/>
            <person name="Helps N.R."/>
            <person name="Tunggal B."/>
            <person name="Rivero F."/>
            <person name="John U."/>
            <person name="Schleicher M."/>
            <person name="Eichinger L."/>
            <person name="Platzer M."/>
            <person name="Noegel A.A."/>
            <person name="Schaap P."/>
            <person name="Gloeckner G."/>
        </authorList>
    </citation>
    <scope>NUCLEOTIDE SEQUENCE [LARGE SCALE GENOMIC DNA]</scope>
    <source>
        <strain evidence="9">ATCC 26659 / Pp 5 / PN500</strain>
    </source>
</reference>
<evidence type="ECO:0000259" key="7">
    <source>
        <dbReference type="PROSITE" id="PS50212"/>
    </source>
</evidence>
<dbReference type="Gene3D" id="1.20.870.10">
    <property type="entry name" value="Son of sevenless (SoS) protein Chain: S domain 1"/>
    <property type="match status" value="1"/>
</dbReference>
<dbReference type="STRING" id="670386.D3BKG3"/>
<feature type="compositionally biased region" description="Low complexity" evidence="4">
    <location>
        <begin position="101"/>
        <end position="120"/>
    </location>
</feature>
<dbReference type="GeneID" id="31364520"/>
<dbReference type="RefSeq" id="XP_020430518.1">
    <property type="nucleotide sequence ID" value="XM_020579843.1"/>
</dbReference>
<evidence type="ECO:0000256" key="5">
    <source>
        <dbReference type="SAM" id="Phobius"/>
    </source>
</evidence>
<feature type="transmembrane region" description="Helical" evidence="5">
    <location>
        <begin position="277"/>
        <end position="303"/>
    </location>
</feature>
<name>D3BKG3_HETP5</name>
<feature type="region of interest" description="Disordered" evidence="4">
    <location>
        <begin position="37"/>
        <end position="162"/>
    </location>
</feature>
<evidence type="ECO:0000256" key="2">
    <source>
        <dbReference type="PROSITE-ProRule" id="PRU00168"/>
    </source>
</evidence>
<dbReference type="GO" id="GO:0007265">
    <property type="term" value="P:Ras protein signal transduction"/>
    <property type="evidence" value="ECO:0007669"/>
    <property type="project" value="TreeGrafter"/>
</dbReference>
<keyword evidence="5" id="KW-0472">Membrane</keyword>
<feature type="compositionally biased region" description="Low complexity" evidence="4">
    <location>
        <begin position="135"/>
        <end position="146"/>
    </location>
</feature>
<dbReference type="Pfam" id="PF00617">
    <property type="entry name" value="RasGEF"/>
    <property type="match status" value="1"/>
</dbReference>
<dbReference type="Proteomes" id="UP000001396">
    <property type="component" value="Unassembled WGS sequence"/>
</dbReference>
<feature type="compositionally biased region" description="Gly residues" evidence="4">
    <location>
        <begin position="77"/>
        <end position="87"/>
    </location>
</feature>
<dbReference type="InterPro" id="IPR036964">
    <property type="entry name" value="RASGEF_cat_dom_sf"/>
</dbReference>
<dbReference type="AlphaFoldDB" id="D3BKG3"/>
<feature type="compositionally biased region" description="Polar residues" evidence="4">
    <location>
        <begin position="121"/>
        <end position="134"/>
    </location>
</feature>
<dbReference type="PANTHER" id="PTHR23113:SF368">
    <property type="entry name" value="CELL DIVISION CONTROL PROTEIN 25"/>
    <property type="match status" value="1"/>
</dbReference>
<feature type="transmembrane region" description="Helical" evidence="5">
    <location>
        <begin position="443"/>
        <end position="464"/>
    </location>
</feature>
<evidence type="ECO:0000313" key="8">
    <source>
        <dbReference type="EMBL" id="EFA78393.1"/>
    </source>
</evidence>
<dbReference type="Pfam" id="PF00618">
    <property type="entry name" value="RasGEF_N"/>
    <property type="match status" value="1"/>
</dbReference>
<dbReference type="InterPro" id="IPR000651">
    <property type="entry name" value="Ras-like_Gua-exchang_fac_N"/>
</dbReference>
<dbReference type="InterPro" id="IPR023578">
    <property type="entry name" value="Ras_GEF_dom_sf"/>
</dbReference>
<dbReference type="SMART" id="SM00147">
    <property type="entry name" value="RasGEF"/>
    <property type="match status" value="1"/>
</dbReference>
<evidence type="ECO:0000313" key="9">
    <source>
        <dbReference type="Proteomes" id="UP000001396"/>
    </source>
</evidence>
<dbReference type="CDD" id="cd06224">
    <property type="entry name" value="REM"/>
    <property type="match status" value="1"/>
</dbReference>
<feature type="domain" description="Ras-GEF" evidence="6">
    <location>
        <begin position="795"/>
        <end position="942"/>
    </location>
</feature>
<feature type="compositionally biased region" description="Low complexity" evidence="4">
    <location>
        <begin position="37"/>
        <end position="48"/>
    </location>
</feature>
<feature type="transmembrane region" description="Helical" evidence="5">
    <location>
        <begin position="309"/>
        <end position="333"/>
    </location>
</feature>
<feature type="region of interest" description="Disordered" evidence="4">
    <location>
        <begin position="207"/>
        <end position="245"/>
    </location>
</feature>
<dbReference type="InterPro" id="IPR008937">
    <property type="entry name" value="Ras-like_GEF"/>
</dbReference>
<dbReference type="EMBL" id="ADBJ01000038">
    <property type="protein sequence ID" value="EFA78393.1"/>
    <property type="molecule type" value="Genomic_DNA"/>
</dbReference>
<keyword evidence="9" id="KW-1185">Reference proteome</keyword>
<feature type="domain" description="N-terminal Ras-GEF" evidence="7">
    <location>
        <begin position="623"/>
        <end position="760"/>
    </location>
</feature>
<evidence type="ECO:0000259" key="6">
    <source>
        <dbReference type="PROSITE" id="PS50009"/>
    </source>
</evidence>
<protein>
    <submittedName>
        <fullName evidence="8">RasGEF domain-containing protein</fullName>
    </submittedName>
</protein>
<dbReference type="SMART" id="SM00229">
    <property type="entry name" value="RasGEFN"/>
    <property type="match status" value="1"/>
</dbReference>
<dbReference type="InterPro" id="IPR001895">
    <property type="entry name" value="RASGEF_cat_dom"/>
</dbReference>
<keyword evidence="5" id="KW-0812">Transmembrane</keyword>
<dbReference type="PROSITE" id="PS50212">
    <property type="entry name" value="RASGEF_NTER"/>
    <property type="match status" value="1"/>
</dbReference>
<evidence type="ECO:0000256" key="3">
    <source>
        <dbReference type="SAM" id="Coils"/>
    </source>
</evidence>
<dbReference type="PROSITE" id="PS50009">
    <property type="entry name" value="RASGEF_CAT"/>
    <property type="match status" value="1"/>
</dbReference>
<organism evidence="8 9">
    <name type="scientific">Heterostelium pallidum (strain ATCC 26659 / Pp 5 / PN500)</name>
    <name type="common">Cellular slime mold</name>
    <name type="synonym">Polysphondylium pallidum</name>
    <dbReference type="NCBI Taxonomy" id="670386"/>
    <lineage>
        <taxon>Eukaryota</taxon>
        <taxon>Amoebozoa</taxon>
        <taxon>Evosea</taxon>
        <taxon>Eumycetozoa</taxon>
        <taxon>Dictyostelia</taxon>
        <taxon>Acytosteliales</taxon>
        <taxon>Acytosteliaceae</taxon>
        <taxon>Heterostelium</taxon>
    </lineage>
</organism>
<dbReference type="SUPFAM" id="SSF48366">
    <property type="entry name" value="Ras GEF"/>
    <property type="match status" value="1"/>
</dbReference>
<feature type="compositionally biased region" description="Polar residues" evidence="4">
    <location>
        <begin position="225"/>
        <end position="239"/>
    </location>
</feature>
<feature type="coiled-coil region" evidence="3">
    <location>
        <begin position="538"/>
        <end position="565"/>
    </location>
</feature>
<keyword evidence="1 2" id="KW-0344">Guanine-nucleotide releasing factor</keyword>
<keyword evidence="5" id="KW-1133">Transmembrane helix</keyword>
<evidence type="ECO:0000256" key="4">
    <source>
        <dbReference type="SAM" id="MobiDB-lite"/>
    </source>
</evidence>
<sequence length="942" mass="106936">MNRLKKIEGNRQRSHSFDMIVMDEVTKIILDLDHQTNNAQNNSSSTPNLTALDNSLPHPPHSPRGGQSHLSPLNIVGSGGGLGGGGSAPSSPMQSRHHSFSIHPSTSNTSISSSMLPPSSEQTLNPPTFSLSVDTTQKTMTTQQQQPGVAIPSSPKPPTALENLHHIYKPQPHHISISILDKPVQMNERSPSFSSLPGELTASGHLKRSSFATPSPPPFNLDGASVSNPHHSNGSGNTPPASPSRRKSLAASVTILPPTKKSQSFRRGLLSVIESPYYITLMVLAILFILFIDDIIGICGSPYSTIQNYIILAVRLLIILFFTLDIVMSVLVYDRHYYNNTVVVFLDLLSLDRTDLYGYTASLSNLQYQLASNPTTFTDSVNNYISSNSHNNIDILFLSVANQDFYNHQSKIVNLQFNAILKYDYQSSSIWLDNSYNVRISSIMHLCLTIFVILLLIIVNIMIIRDAHKIVINPLENVLAIVKTLSKQNAAIQRKSEILNDLKLESESNNNTINQIDDDESDEADYLLGMLSDIDGSLQAAKEKVEEESIQNSRLKSEIEDLFAEKFILQIHLDSVLRNIDFNDNIGDMLKKNRELLNMNAKQLPEGVNSDSVKFKVDESNPEKFIILCATLDRLIERLTKIDNHDMKFANVFLLTFRRFVSPIELMELLIIRFCSTPAMELTTTLLQMDDYVSGWRTSKQDQLRISVFNVIKLWIAKFFWDFENEELLELLQYLLKTIMPRFNMDRYAVHLEALLRRKQENYVALVEYQPLKPLSQEDIAEMMVVDDRVLFNYEVNDIATQITLIEFEMFKSIRPEELLDLAWTKNKTKFRTSPNIARFTEHFNNVSFWIQMQIVKYGKVKERVSAMKRIIALGESFLQLNNFYGAMEREIAATILSIQQFQNTLEYFHEVNNKLKSQLDLRAPDTETIYKMSLTAEPRRN</sequence>